<dbReference type="Pfam" id="PF00535">
    <property type="entry name" value="Glycos_transf_2"/>
    <property type="match status" value="1"/>
</dbReference>
<dbReference type="PANTHER" id="PTHR22916">
    <property type="entry name" value="GLYCOSYLTRANSFERASE"/>
    <property type="match status" value="1"/>
</dbReference>
<evidence type="ECO:0000259" key="1">
    <source>
        <dbReference type="Pfam" id="PF00535"/>
    </source>
</evidence>
<feature type="domain" description="Glycosyltransferase 2-like" evidence="1">
    <location>
        <begin position="9"/>
        <end position="154"/>
    </location>
</feature>
<gene>
    <name evidence="2" type="ORF">U725_01455</name>
</gene>
<dbReference type="InterPro" id="IPR001173">
    <property type="entry name" value="Glyco_trans_2-like"/>
</dbReference>
<protein>
    <submittedName>
        <fullName evidence="2">Putative glycosyl transferase</fullName>
    </submittedName>
</protein>
<dbReference type="PANTHER" id="PTHR22916:SF3">
    <property type="entry name" value="UDP-GLCNAC:BETAGAL BETA-1,3-N-ACETYLGLUCOSAMINYLTRANSFERASE-LIKE PROTEIN 1"/>
    <property type="match status" value="1"/>
</dbReference>
<organism evidence="2 3">
    <name type="scientific">Lactococcus cremoris subsp. cremoris GE214</name>
    <dbReference type="NCBI Taxonomy" id="1415168"/>
    <lineage>
        <taxon>Bacteria</taxon>
        <taxon>Bacillati</taxon>
        <taxon>Bacillota</taxon>
        <taxon>Bacilli</taxon>
        <taxon>Lactobacillales</taxon>
        <taxon>Streptococcaceae</taxon>
        <taxon>Lactococcus</taxon>
        <taxon>Lactococcus cremoris subsp. cremoris</taxon>
    </lineage>
</organism>
<sequence>MNKVIKHTFVICAYMQSPYLEESIKSILDQGSIKEGISEVVLYTSTPNDYIENICHKYNIKIFIGEGGGIGADWNGALAAVQTKYATIVHQDDLYDKKYGEMIINDFESQKDSNIVFTDYYEIDEYSKPRKRNINLKIKSLGLKLMSFWENKKYQRRVYSFGNFICCPAVSYNMERLKDFRFNEEMKMAVDWDAWERIMKKSGHVHYLPLKLMAHRIHSDSETTNNTLNKNREKEEHEMFRRYWGETMAKLLMKVYTNNQKGNS</sequence>
<dbReference type="GO" id="GO:0016758">
    <property type="term" value="F:hexosyltransferase activity"/>
    <property type="evidence" value="ECO:0007669"/>
    <property type="project" value="UniProtKB-ARBA"/>
</dbReference>
<evidence type="ECO:0000313" key="3">
    <source>
        <dbReference type="Proteomes" id="UP000028401"/>
    </source>
</evidence>
<comment type="caution">
    <text evidence="2">The sequence shown here is derived from an EMBL/GenBank/DDBJ whole genome shotgun (WGS) entry which is preliminary data.</text>
</comment>
<reference evidence="2 3" key="1">
    <citation type="submission" date="2014-06" db="EMBL/GenBank/DDBJ databases">
        <title>Draft genome sequence of the putrescine producing strain Lactococcus lactis subsp cremoris GE214.</title>
        <authorList>
            <person name="Ladero V."/>
            <person name="Linares D.M."/>
            <person name="del Rio B."/>
            <person name="Mayo B."/>
            <person name="Martin M.C."/>
            <person name="Fernandez M."/>
            <person name="Alvarez M.A."/>
        </authorList>
    </citation>
    <scope>NUCLEOTIDE SEQUENCE [LARGE SCALE GENOMIC DNA]</scope>
    <source>
        <strain evidence="2 3">GE214</strain>
    </source>
</reference>
<dbReference type="Gene3D" id="3.90.550.10">
    <property type="entry name" value="Spore Coat Polysaccharide Biosynthesis Protein SpsA, Chain A"/>
    <property type="match status" value="1"/>
</dbReference>
<dbReference type="SMR" id="A0A084AAG7"/>
<dbReference type="CDD" id="cd00761">
    <property type="entry name" value="Glyco_tranf_GTA_type"/>
    <property type="match status" value="1"/>
</dbReference>
<proteinExistence type="predicted"/>
<evidence type="ECO:0000313" key="2">
    <source>
        <dbReference type="EMBL" id="KEY62296.1"/>
    </source>
</evidence>
<dbReference type="InterPro" id="IPR029044">
    <property type="entry name" value="Nucleotide-diphossugar_trans"/>
</dbReference>
<name>A0A084AAG7_LACLC</name>
<dbReference type="SUPFAM" id="SSF53448">
    <property type="entry name" value="Nucleotide-diphospho-sugar transferases"/>
    <property type="match status" value="1"/>
</dbReference>
<dbReference type="EMBL" id="AZSI01000048">
    <property type="protein sequence ID" value="KEY62296.1"/>
    <property type="molecule type" value="Genomic_DNA"/>
</dbReference>
<accession>A0A084AAG7</accession>
<dbReference type="Proteomes" id="UP000028401">
    <property type="component" value="Unassembled WGS sequence"/>
</dbReference>
<dbReference type="RefSeq" id="WP_011834303.1">
    <property type="nucleotide sequence ID" value="NZ_AZSI01000048.1"/>
</dbReference>
<dbReference type="PATRIC" id="fig|1415168.3.peg.1520"/>
<dbReference type="AlphaFoldDB" id="A0A084AAG7"/>
<keyword evidence="2" id="KW-0808">Transferase</keyword>